<dbReference type="Gene3D" id="2.102.10.10">
    <property type="entry name" value="Rieske [2Fe-2S] iron-sulphur domain"/>
    <property type="match status" value="1"/>
</dbReference>
<dbReference type="Pfam" id="PF00355">
    <property type="entry name" value="Rieske"/>
    <property type="match status" value="1"/>
</dbReference>
<name>A0A841TDG4_9BACL</name>
<evidence type="ECO:0000256" key="4">
    <source>
        <dbReference type="ARBA" id="ARBA00023014"/>
    </source>
</evidence>
<comment type="caution">
    <text evidence="6">The sequence shown here is derived from an EMBL/GenBank/DDBJ whole genome shotgun (WGS) entry which is preliminary data.</text>
</comment>
<feature type="domain" description="Rieske" evidence="5">
    <location>
        <begin position="1"/>
        <end position="96"/>
    </location>
</feature>
<keyword evidence="2" id="KW-0479">Metal-binding</keyword>
<evidence type="ECO:0000256" key="1">
    <source>
        <dbReference type="ARBA" id="ARBA00022714"/>
    </source>
</evidence>
<evidence type="ECO:0000256" key="3">
    <source>
        <dbReference type="ARBA" id="ARBA00023004"/>
    </source>
</evidence>
<dbReference type="RefSeq" id="WP_185180338.1">
    <property type="nucleotide sequence ID" value="NZ_CBCSEP010000009.1"/>
</dbReference>
<keyword evidence="7" id="KW-1185">Reference proteome</keyword>
<dbReference type="GO" id="GO:0051537">
    <property type="term" value="F:2 iron, 2 sulfur cluster binding"/>
    <property type="evidence" value="ECO:0007669"/>
    <property type="project" value="UniProtKB-KW"/>
</dbReference>
<dbReference type="GO" id="GO:0004497">
    <property type="term" value="F:monooxygenase activity"/>
    <property type="evidence" value="ECO:0007669"/>
    <property type="project" value="UniProtKB-ARBA"/>
</dbReference>
<evidence type="ECO:0000313" key="6">
    <source>
        <dbReference type="EMBL" id="MBB6679072.1"/>
    </source>
</evidence>
<dbReference type="InterPro" id="IPR036922">
    <property type="entry name" value="Rieske_2Fe-2S_sf"/>
</dbReference>
<dbReference type="EMBL" id="JACJVN010000068">
    <property type="protein sequence ID" value="MBB6679072.1"/>
    <property type="molecule type" value="Genomic_DNA"/>
</dbReference>
<dbReference type="Proteomes" id="UP000574133">
    <property type="component" value="Unassembled WGS sequence"/>
</dbReference>
<accession>A0A841TDG4</accession>
<dbReference type="GO" id="GO:0046872">
    <property type="term" value="F:metal ion binding"/>
    <property type="evidence" value="ECO:0007669"/>
    <property type="project" value="UniProtKB-KW"/>
</dbReference>
<dbReference type="SUPFAM" id="SSF50022">
    <property type="entry name" value="ISP domain"/>
    <property type="match status" value="1"/>
</dbReference>
<reference evidence="6 7" key="1">
    <citation type="submission" date="2020-08" db="EMBL/GenBank/DDBJ databases">
        <title>Cohnella phylogeny.</title>
        <authorList>
            <person name="Dunlap C."/>
        </authorList>
    </citation>
    <scope>NUCLEOTIDE SEQUENCE [LARGE SCALE GENOMIC DNA]</scope>
    <source>
        <strain evidence="6 7">DSM 103658</strain>
    </source>
</reference>
<dbReference type="PROSITE" id="PS51296">
    <property type="entry name" value="RIESKE"/>
    <property type="match status" value="1"/>
</dbReference>
<gene>
    <name evidence="6" type="ORF">H4Q31_17420</name>
</gene>
<evidence type="ECO:0000256" key="2">
    <source>
        <dbReference type="ARBA" id="ARBA00022723"/>
    </source>
</evidence>
<evidence type="ECO:0000259" key="5">
    <source>
        <dbReference type="PROSITE" id="PS51296"/>
    </source>
</evidence>
<evidence type="ECO:0000313" key="7">
    <source>
        <dbReference type="Proteomes" id="UP000574133"/>
    </source>
</evidence>
<organism evidence="6 7">
    <name type="scientific">Cohnella lubricantis</name>
    <dbReference type="NCBI Taxonomy" id="2163172"/>
    <lineage>
        <taxon>Bacteria</taxon>
        <taxon>Bacillati</taxon>
        <taxon>Bacillota</taxon>
        <taxon>Bacilli</taxon>
        <taxon>Bacillales</taxon>
        <taxon>Paenibacillaceae</taxon>
        <taxon>Cohnella</taxon>
    </lineage>
</organism>
<proteinExistence type="predicted"/>
<dbReference type="AlphaFoldDB" id="A0A841TDG4"/>
<dbReference type="CDD" id="cd03467">
    <property type="entry name" value="Rieske"/>
    <property type="match status" value="1"/>
</dbReference>
<dbReference type="GO" id="GO:0016705">
    <property type="term" value="F:oxidoreductase activity, acting on paired donors, with incorporation or reduction of molecular oxygen"/>
    <property type="evidence" value="ECO:0007669"/>
    <property type="project" value="UniProtKB-ARBA"/>
</dbReference>
<keyword evidence="3" id="KW-0408">Iron</keyword>
<keyword evidence="1" id="KW-0001">2Fe-2S</keyword>
<keyword evidence="4" id="KW-0411">Iron-sulfur</keyword>
<dbReference type="InterPro" id="IPR017941">
    <property type="entry name" value="Rieske_2Fe-2S"/>
</dbReference>
<protein>
    <submittedName>
        <fullName evidence="6">Rieske (2Fe-2S) protein</fullName>
    </submittedName>
</protein>
<sequence length="101" mass="11268">MSSDIIIGPAGAYGTFPAQIELEGAPYWLVRGEDGRYALLMAICPHAGGEVRLVEGMFFCPLHFWTFDTADGSCLNMQDERLMRRDVEERDGMLYAVSAPY</sequence>